<reference evidence="1" key="2">
    <citation type="submission" date="2025-08" db="UniProtKB">
        <authorList>
            <consortium name="Ensembl"/>
        </authorList>
    </citation>
    <scope>IDENTIFICATION</scope>
</reference>
<evidence type="ECO:0000313" key="1">
    <source>
        <dbReference type="Ensembl" id="ENSCSAVP00000019079.1"/>
    </source>
</evidence>
<dbReference type="HOGENOM" id="CLU_092649_0_0_1"/>
<sequence>MQQMITIRLLEVKGFACTQNGSAKDANEPLKQAHDQLLQLICSNGGIEPENLTNIAKTRILNTTAQDSVIKAEARILFQLCIKAVAQIPAETFNQLIQTMVLNEEDIELLKRNASEWKSQLNPNTPLTDTDVEELRNHKLALTADQLKSVYLAEQLASILYTRGRLMFYKGFDPKSEDKHIKMIKLAHYVSQQVFKHTGVRLLHLLISETNGTLYVKLEQKYNTDEEKIKGFQ</sequence>
<dbReference type="Proteomes" id="UP000007875">
    <property type="component" value="Unassembled WGS sequence"/>
</dbReference>
<dbReference type="Ensembl" id="ENSCSAVT00000019286.1">
    <property type="protein sequence ID" value="ENSCSAVP00000019079.1"/>
    <property type="gene ID" value="ENSCSAVG00000011196.1"/>
</dbReference>
<name>H2ZNB3_CIOSA</name>
<reference evidence="1" key="3">
    <citation type="submission" date="2025-09" db="UniProtKB">
        <authorList>
            <consortium name="Ensembl"/>
        </authorList>
    </citation>
    <scope>IDENTIFICATION</scope>
</reference>
<proteinExistence type="predicted"/>
<organism evidence="1 2">
    <name type="scientific">Ciona savignyi</name>
    <name type="common">Pacific transparent sea squirt</name>
    <dbReference type="NCBI Taxonomy" id="51511"/>
    <lineage>
        <taxon>Eukaryota</taxon>
        <taxon>Metazoa</taxon>
        <taxon>Chordata</taxon>
        <taxon>Tunicata</taxon>
        <taxon>Ascidiacea</taxon>
        <taxon>Phlebobranchia</taxon>
        <taxon>Cionidae</taxon>
        <taxon>Ciona</taxon>
    </lineage>
</organism>
<dbReference type="GeneTree" id="ENSGT00660000096185"/>
<dbReference type="AlphaFoldDB" id="H2ZNB3"/>
<evidence type="ECO:0000313" key="2">
    <source>
        <dbReference type="Proteomes" id="UP000007875"/>
    </source>
</evidence>
<keyword evidence="2" id="KW-1185">Reference proteome</keyword>
<dbReference type="InParanoid" id="H2ZNB3"/>
<accession>H2ZNB3</accession>
<reference evidence="2" key="1">
    <citation type="submission" date="2003-08" db="EMBL/GenBank/DDBJ databases">
        <authorList>
            <person name="Birren B."/>
            <person name="Nusbaum C."/>
            <person name="Abebe A."/>
            <person name="Abouelleil A."/>
            <person name="Adekoya E."/>
            <person name="Ait-zahra M."/>
            <person name="Allen N."/>
            <person name="Allen T."/>
            <person name="An P."/>
            <person name="Anderson M."/>
            <person name="Anderson S."/>
            <person name="Arachchi H."/>
            <person name="Armbruster J."/>
            <person name="Bachantsang P."/>
            <person name="Baldwin J."/>
            <person name="Barry A."/>
            <person name="Bayul T."/>
            <person name="Blitshsteyn B."/>
            <person name="Bloom T."/>
            <person name="Blye J."/>
            <person name="Boguslavskiy L."/>
            <person name="Borowsky M."/>
            <person name="Boukhgalter B."/>
            <person name="Brunache A."/>
            <person name="Butler J."/>
            <person name="Calixte N."/>
            <person name="Calvo S."/>
            <person name="Camarata J."/>
            <person name="Campo K."/>
            <person name="Chang J."/>
            <person name="Cheshatsang Y."/>
            <person name="Citroen M."/>
            <person name="Collymore A."/>
            <person name="Considine T."/>
            <person name="Cook A."/>
            <person name="Cooke P."/>
            <person name="Corum B."/>
            <person name="Cuomo C."/>
            <person name="David R."/>
            <person name="Dawoe T."/>
            <person name="Degray S."/>
            <person name="Dodge S."/>
            <person name="Dooley K."/>
            <person name="Dorje P."/>
            <person name="Dorjee K."/>
            <person name="Dorris L."/>
            <person name="Duffey N."/>
            <person name="Dupes A."/>
            <person name="Elkins T."/>
            <person name="Engels R."/>
            <person name="Erickson J."/>
            <person name="Farina A."/>
            <person name="Faro S."/>
            <person name="Ferreira P."/>
            <person name="Fischer H."/>
            <person name="Fitzgerald M."/>
            <person name="Foley K."/>
            <person name="Gage D."/>
            <person name="Galagan J."/>
            <person name="Gearin G."/>
            <person name="Gnerre S."/>
            <person name="Gnirke A."/>
            <person name="Goyette A."/>
            <person name="Graham J."/>
            <person name="Grandbois E."/>
            <person name="Gyaltsen K."/>
            <person name="Hafez N."/>
            <person name="Hagopian D."/>
            <person name="Hagos B."/>
            <person name="Hall J."/>
            <person name="Hatcher B."/>
            <person name="Heller A."/>
            <person name="Higgins H."/>
            <person name="Honan T."/>
            <person name="Horn A."/>
            <person name="Houde N."/>
            <person name="Hughes L."/>
            <person name="Hulme W."/>
            <person name="Husby E."/>
            <person name="Iliev I."/>
            <person name="Jaffe D."/>
            <person name="Jones C."/>
            <person name="Kamal M."/>
            <person name="Kamat A."/>
            <person name="Kamvysselis M."/>
            <person name="Karlsson E."/>
            <person name="Kells C."/>
            <person name="Kieu A."/>
            <person name="Kisner P."/>
            <person name="Kodira C."/>
            <person name="Kulbokas E."/>
            <person name="Labutti K."/>
            <person name="Lama D."/>
            <person name="Landers T."/>
            <person name="Leger J."/>
            <person name="Levine S."/>
            <person name="Lewis D."/>
            <person name="Lewis T."/>
            <person name="Lindblad-toh K."/>
            <person name="Liu X."/>
            <person name="Lokyitsang T."/>
            <person name="Lokyitsang Y."/>
            <person name="Lucien O."/>
            <person name="Lui A."/>
            <person name="Ma L.J."/>
            <person name="Mabbitt R."/>
            <person name="Macdonald J."/>
            <person name="Maclean C."/>
            <person name="Major J."/>
            <person name="Manning J."/>
            <person name="Marabella R."/>
            <person name="Maru K."/>
            <person name="Matthews C."/>
            <person name="Mauceli E."/>
            <person name="Mccarthy M."/>
            <person name="Mcdonough S."/>
            <person name="Mcghee T."/>
            <person name="Meldrim J."/>
            <person name="Meneus L."/>
            <person name="Mesirov J."/>
            <person name="Mihalev A."/>
            <person name="Mihova T."/>
            <person name="Mikkelsen T."/>
            <person name="Mlenga V."/>
            <person name="Moru K."/>
            <person name="Mozes J."/>
            <person name="Mulrain L."/>
            <person name="Munson G."/>
            <person name="Naylor J."/>
            <person name="Newes C."/>
            <person name="Nguyen C."/>
            <person name="Nguyen N."/>
            <person name="Nguyen T."/>
            <person name="Nicol R."/>
            <person name="Nielsen C."/>
            <person name="Nizzari M."/>
            <person name="Norbu C."/>
            <person name="Norbu N."/>
            <person name="O'donnell P."/>
            <person name="Okoawo O."/>
            <person name="O'leary S."/>
            <person name="Omotosho B."/>
            <person name="O'neill K."/>
            <person name="Osman S."/>
            <person name="Parker S."/>
            <person name="Perrin D."/>
            <person name="Phunkhang P."/>
            <person name="Piqani B."/>
            <person name="Purcell S."/>
            <person name="Rachupka T."/>
            <person name="Ramasamy U."/>
            <person name="Rameau R."/>
            <person name="Ray V."/>
            <person name="Raymond C."/>
            <person name="Retta R."/>
            <person name="Richardson S."/>
            <person name="Rise C."/>
            <person name="Rodriguez J."/>
            <person name="Rogers J."/>
            <person name="Rogov P."/>
            <person name="Rutman M."/>
            <person name="Schupbach R."/>
            <person name="Seaman C."/>
            <person name="Settipalli S."/>
            <person name="Sharpe T."/>
            <person name="Sheridan J."/>
            <person name="Sherpa N."/>
            <person name="Shi J."/>
            <person name="Smirnov S."/>
            <person name="Smith C."/>
            <person name="Sougnez C."/>
            <person name="Spencer B."/>
            <person name="Stalker J."/>
            <person name="Stange-thomann N."/>
            <person name="Stavropoulos S."/>
            <person name="Stetson K."/>
            <person name="Stone C."/>
            <person name="Stone S."/>
            <person name="Stubbs M."/>
            <person name="Talamas J."/>
            <person name="Tchuinga P."/>
            <person name="Tenzing P."/>
            <person name="Tesfaye S."/>
            <person name="Theodore J."/>
            <person name="Thoulutsang Y."/>
            <person name="Topham K."/>
            <person name="Towey S."/>
            <person name="Tsamla T."/>
            <person name="Tsomo N."/>
            <person name="Vallee D."/>
            <person name="Vassiliev H."/>
            <person name="Venkataraman V."/>
            <person name="Vinson J."/>
            <person name="Vo A."/>
            <person name="Wade C."/>
            <person name="Wang S."/>
            <person name="Wangchuk T."/>
            <person name="Wangdi T."/>
            <person name="Whittaker C."/>
            <person name="Wilkinson J."/>
            <person name="Wu Y."/>
            <person name="Wyman D."/>
            <person name="Yadav S."/>
            <person name="Yang S."/>
            <person name="Yang X."/>
            <person name="Yeager S."/>
            <person name="Yee E."/>
            <person name="Young G."/>
            <person name="Zainoun J."/>
            <person name="Zembeck L."/>
            <person name="Zimmer A."/>
            <person name="Zody M."/>
            <person name="Lander E."/>
        </authorList>
    </citation>
    <scope>NUCLEOTIDE SEQUENCE [LARGE SCALE GENOMIC DNA]</scope>
</reference>
<protein>
    <submittedName>
        <fullName evidence="1">Uncharacterized protein</fullName>
    </submittedName>
</protein>